<feature type="domain" description="C2H2-type" evidence="2">
    <location>
        <begin position="471"/>
        <end position="493"/>
    </location>
</feature>
<gene>
    <name evidence="3" type="primary">Vigan.09G113600</name>
    <name evidence="3" type="ORF">VIGAN_09113600</name>
</gene>
<dbReference type="AlphaFoldDB" id="A0A0S3SXN6"/>
<feature type="region of interest" description="Disordered" evidence="1">
    <location>
        <begin position="747"/>
        <end position="775"/>
    </location>
</feature>
<sequence>MSSASVPDSVSYDTPKSKSLTEQRPITGDKSDSDLNPSHQGGDSGKQNKRKRNDESQRRETKRHKAIEHFSSRRKEEAEKEKGDVVPPSTMSPRLRDRGLESKFPIRDDHYVRHTDQTWPSKDGGRVHGDRHIPSSAHVISNAPSPPDTSNTTPVVQPSSSFSGKTPLPKPAPLQPPDKTLSENCKVDYHKPRMLEQNDEKHQKNKRVCEELVQRSSTIHGKQSGQVDISRLNLEDHTKKVQKSERNRCSTQDIASGFMDDNNTRDIQLHSNVETISEVPVEASEGKSREKGDKYMGTNDGSKQPANSVSVRNDLCDVKSESQFVHKSHVTGRNHLSKPRHTRDDVKSESQFVHKSHVTGRNHLSKPRHTRDDHILRREDDHILRREDKHILRREDDHILCREDDHILRREDKHILRSKGKHILPRGDKRAVSRKPLRPQGLYRPDINATLNAKSVELRRPGGKNPMPFTCDTCHLKLLSRQGYDAHIKEFTHIRKVEEVSKRVINLKQAVSDAINILVQRGDGNSALFVELLTTVLSKTQVTITEPAHTSVDGPSSEPQLLQSEIQAHVDIEDSSGKTKTELAVDVEIPGAPTSMAGPSYEAQLLQSQVSEIKARVEKENPSRETKPRLVVAAEILAPTSMTGPSCEPQLLQTQGSEIKTHVEMENASGETKAELAMAADIPSPASMSGPSYEPLLLRTQASDTKAHVGIENPSGEIEIELAVTAEVPAPTSMTGVSHEPQLLKAQVSESKKHVEIENLSDETKTVTCPTEVKS</sequence>
<reference evidence="3 4" key="1">
    <citation type="journal article" date="2015" name="Sci. Rep.">
        <title>The power of single molecule real-time sequencing technology in the de novo assembly of a eukaryotic genome.</title>
        <authorList>
            <person name="Sakai H."/>
            <person name="Naito K."/>
            <person name="Ogiso-Tanaka E."/>
            <person name="Takahashi Y."/>
            <person name="Iseki K."/>
            <person name="Muto C."/>
            <person name="Satou K."/>
            <person name="Teruya K."/>
            <person name="Shiroma A."/>
            <person name="Shimoji M."/>
            <person name="Hirano T."/>
            <person name="Itoh T."/>
            <person name="Kaga A."/>
            <person name="Tomooka N."/>
        </authorList>
    </citation>
    <scope>NUCLEOTIDE SEQUENCE [LARGE SCALE GENOMIC DNA]</scope>
    <source>
        <strain evidence="4">cv. Shumari</strain>
    </source>
</reference>
<feature type="region of interest" description="Disordered" evidence="1">
    <location>
        <begin position="279"/>
        <end position="309"/>
    </location>
</feature>
<keyword evidence="4" id="KW-1185">Reference proteome</keyword>
<feature type="compositionally biased region" description="Basic and acidic residues" evidence="1">
    <location>
        <begin position="750"/>
        <end position="765"/>
    </location>
</feature>
<dbReference type="EMBL" id="AP015042">
    <property type="protein sequence ID" value="BAT97630.1"/>
    <property type="molecule type" value="Genomic_DNA"/>
</dbReference>
<evidence type="ECO:0000256" key="1">
    <source>
        <dbReference type="SAM" id="MobiDB-lite"/>
    </source>
</evidence>
<organism evidence="3 4">
    <name type="scientific">Vigna angularis var. angularis</name>
    <dbReference type="NCBI Taxonomy" id="157739"/>
    <lineage>
        <taxon>Eukaryota</taxon>
        <taxon>Viridiplantae</taxon>
        <taxon>Streptophyta</taxon>
        <taxon>Embryophyta</taxon>
        <taxon>Tracheophyta</taxon>
        <taxon>Spermatophyta</taxon>
        <taxon>Magnoliopsida</taxon>
        <taxon>eudicotyledons</taxon>
        <taxon>Gunneridae</taxon>
        <taxon>Pentapetalae</taxon>
        <taxon>rosids</taxon>
        <taxon>fabids</taxon>
        <taxon>Fabales</taxon>
        <taxon>Fabaceae</taxon>
        <taxon>Papilionoideae</taxon>
        <taxon>50 kb inversion clade</taxon>
        <taxon>NPAAA clade</taxon>
        <taxon>indigoferoid/millettioid clade</taxon>
        <taxon>Phaseoleae</taxon>
        <taxon>Vigna</taxon>
    </lineage>
</organism>
<feature type="compositionally biased region" description="Polar residues" evidence="1">
    <location>
        <begin position="138"/>
        <end position="164"/>
    </location>
</feature>
<accession>A0A0S3SXN6</accession>
<feature type="compositionally biased region" description="Basic residues" evidence="1">
    <location>
        <begin position="354"/>
        <end position="369"/>
    </location>
</feature>
<evidence type="ECO:0000313" key="4">
    <source>
        <dbReference type="Proteomes" id="UP000291084"/>
    </source>
</evidence>
<protein>
    <recommendedName>
        <fullName evidence="2">C2H2-type domain-containing protein</fullName>
    </recommendedName>
</protein>
<feature type="compositionally biased region" description="Basic and acidic residues" evidence="1">
    <location>
        <begin position="67"/>
        <end position="84"/>
    </location>
</feature>
<evidence type="ECO:0000313" key="3">
    <source>
        <dbReference type="EMBL" id="BAT97630.1"/>
    </source>
</evidence>
<proteinExistence type="predicted"/>
<feature type="compositionally biased region" description="Basic and acidic residues" evidence="1">
    <location>
        <begin position="123"/>
        <end position="133"/>
    </location>
</feature>
<feature type="compositionally biased region" description="Polar residues" evidence="1">
    <location>
        <begin position="1"/>
        <end position="14"/>
    </location>
</feature>
<feature type="compositionally biased region" description="Basic residues" evidence="1">
    <location>
        <begin position="326"/>
        <end position="341"/>
    </location>
</feature>
<feature type="compositionally biased region" description="Basic and acidic residues" evidence="1">
    <location>
        <begin position="284"/>
        <end position="294"/>
    </location>
</feature>
<dbReference type="OrthoDB" id="10444245at2759"/>
<feature type="compositionally biased region" description="Polar residues" evidence="1">
    <location>
        <begin position="299"/>
        <end position="309"/>
    </location>
</feature>
<evidence type="ECO:0000259" key="2">
    <source>
        <dbReference type="PROSITE" id="PS00028"/>
    </source>
</evidence>
<dbReference type="InterPro" id="IPR013087">
    <property type="entry name" value="Znf_C2H2_type"/>
</dbReference>
<dbReference type="PROSITE" id="PS00028">
    <property type="entry name" value="ZINC_FINGER_C2H2_1"/>
    <property type="match status" value="1"/>
</dbReference>
<feature type="compositionally biased region" description="Basic and acidic residues" evidence="1">
    <location>
        <begin position="94"/>
        <end position="116"/>
    </location>
</feature>
<feature type="compositionally biased region" description="Basic and acidic residues" evidence="1">
    <location>
        <begin position="15"/>
        <end position="33"/>
    </location>
</feature>
<dbReference type="Proteomes" id="UP000291084">
    <property type="component" value="Chromosome 9"/>
</dbReference>
<name>A0A0S3SXN6_PHAAN</name>
<feature type="region of interest" description="Disordered" evidence="1">
    <location>
        <begin position="1"/>
        <end position="184"/>
    </location>
</feature>
<feature type="region of interest" description="Disordered" evidence="1">
    <location>
        <begin position="323"/>
        <end position="370"/>
    </location>
</feature>